<reference evidence="1 2" key="1">
    <citation type="journal article" date="2019" name="Int. J. Syst. Evol. Microbiol.">
        <title>The Global Catalogue of Microorganisms (GCM) 10K type strain sequencing project: providing services to taxonomists for standard genome sequencing and annotation.</title>
        <authorList>
            <consortium name="The Broad Institute Genomics Platform"/>
            <consortium name="The Broad Institute Genome Sequencing Center for Infectious Disease"/>
            <person name="Wu L."/>
            <person name="Ma J."/>
        </authorList>
    </citation>
    <scope>NUCLEOTIDE SEQUENCE [LARGE SCALE GENOMIC DNA]</scope>
    <source>
        <strain evidence="1 2">JCM 14969</strain>
    </source>
</reference>
<accession>A0ABN2CFK4</accession>
<proteinExistence type="predicted"/>
<evidence type="ECO:0000313" key="1">
    <source>
        <dbReference type="EMBL" id="GAA1555450.1"/>
    </source>
</evidence>
<dbReference type="Proteomes" id="UP001500393">
    <property type="component" value="Unassembled WGS sequence"/>
</dbReference>
<sequence length="129" mass="14127">MLMDERDGFVAREGLVLAVFVRSTPYRSSARNDPRCVGSGRLWNHAFMTKGFRCKHFSIGLPDAAEDQSLTALFRHVADTLAQDDPITMDDMIAIGFETELGDDAVDRGVFTIVFADSDSKTATPAPSP</sequence>
<gene>
    <name evidence="1" type="ORF">GCM10009789_06130</name>
</gene>
<evidence type="ECO:0000313" key="2">
    <source>
        <dbReference type="Proteomes" id="UP001500393"/>
    </source>
</evidence>
<comment type="caution">
    <text evidence="1">The sequence shown here is derived from an EMBL/GenBank/DDBJ whole genome shotgun (WGS) entry which is preliminary data.</text>
</comment>
<dbReference type="EMBL" id="BAAAOS010000006">
    <property type="protein sequence ID" value="GAA1555450.1"/>
    <property type="molecule type" value="Genomic_DNA"/>
</dbReference>
<name>A0ABN2CFK4_9ACTN</name>
<keyword evidence="2" id="KW-1185">Reference proteome</keyword>
<organism evidence="1 2">
    <name type="scientific">Kribbella sancticallisti</name>
    <dbReference type="NCBI Taxonomy" id="460087"/>
    <lineage>
        <taxon>Bacteria</taxon>
        <taxon>Bacillati</taxon>
        <taxon>Actinomycetota</taxon>
        <taxon>Actinomycetes</taxon>
        <taxon>Propionibacteriales</taxon>
        <taxon>Kribbellaceae</taxon>
        <taxon>Kribbella</taxon>
    </lineage>
</organism>
<protein>
    <submittedName>
        <fullName evidence="1">Uncharacterized protein</fullName>
    </submittedName>
</protein>